<dbReference type="PANTHER" id="PTHR34309:SF1">
    <property type="entry name" value="PROTEIN GLCG"/>
    <property type="match status" value="1"/>
</dbReference>
<dbReference type="Proteomes" id="UP000276254">
    <property type="component" value="Chromosome"/>
</dbReference>
<dbReference type="OrthoDB" id="9815788at2"/>
<dbReference type="Gene3D" id="3.30.450.150">
    <property type="entry name" value="Haem-degrading domain"/>
    <property type="match status" value="1"/>
</dbReference>
<accession>A0A494TF37</accession>
<reference evidence="2 3" key="1">
    <citation type="submission" date="2018-09" db="EMBL/GenBank/DDBJ databases">
        <title>Sphingomonas peninsula sp. nov., isolated from fildes peninsula, Antarctic soil.</title>
        <authorList>
            <person name="Yingchao G."/>
        </authorList>
    </citation>
    <scope>NUCLEOTIDE SEQUENCE [LARGE SCALE GENOMIC DNA]</scope>
    <source>
        <strain evidence="2 3">YZ-8</strain>
    </source>
</reference>
<organism evidence="2 3">
    <name type="scientific">Sphingomonas paeninsulae</name>
    <dbReference type="NCBI Taxonomy" id="2319844"/>
    <lineage>
        <taxon>Bacteria</taxon>
        <taxon>Pseudomonadati</taxon>
        <taxon>Pseudomonadota</taxon>
        <taxon>Alphaproteobacteria</taxon>
        <taxon>Sphingomonadales</taxon>
        <taxon>Sphingomonadaceae</taxon>
        <taxon>Sphingomonas</taxon>
    </lineage>
</organism>
<protein>
    <submittedName>
        <fullName evidence="2">Heme-binding protein</fullName>
    </submittedName>
</protein>
<feature type="compositionally biased region" description="Basic and acidic residues" evidence="1">
    <location>
        <begin position="1"/>
        <end position="18"/>
    </location>
</feature>
<dbReference type="InterPro" id="IPR005624">
    <property type="entry name" value="PduO/GlcC-like"/>
</dbReference>
<name>A0A494TF37_SPHPE</name>
<evidence type="ECO:0000313" key="2">
    <source>
        <dbReference type="EMBL" id="AYJ85882.1"/>
    </source>
</evidence>
<sequence>MSSLEEPHRSSPRPKSEHNTYCFSPFEHPEGNVTMNTKPILTGTELDAMLSAALMEAGRLGLAATIALVDDGGYALRLHRTDGAGPMTPTVALAKARTAALMRAPSGALTARLKDEPELLRLTEYLPMPGGQPIRHDGICMGGIGVSGGNPAQDEAIAQAGLDALKSV</sequence>
<dbReference type="KEGG" id="spha:D3Y57_07725"/>
<dbReference type="SUPFAM" id="SSF143744">
    <property type="entry name" value="GlcG-like"/>
    <property type="match status" value="1"/>
</dbReference>
<keyword evidence="3" id="KW-1185">Reference proteome</keyword>
<feature type="region of interest" description="Disordered" evidence="1">
    <location>
        <begin position="1"/>
        <end position="20"/>
    </location>
</feature>
<dbReference type="InterPro" id="IPR052517">
    <property type="entry name" value="GlcG_carb_metab_protein"/>
</dbReference>
<dbReference type="PANTHER" id="PTHR34309">
    <property type="entry name" value="SLR1406 PROTEIN"/>
    <property type="match status" value="1"/>
</dbReference>
<gene>
    <name evidence="2" type="ORF">D3Y57_07725</name>
</gene>
<evidence type="ECO:0000256" key="1">
    <source>
        <dbReference type="SAM" id="MobiDB-lite"/>
    </source>
</evidence>
<evidence type="ECO:0000313" key="3">
    <source>
        <dbReference type="Proteomes" id="UP000276254"/>
    </source>
</evidence>
<dbReference type="InterPro" id="IPR038084">
    <property type="entry name" value="PduO/GlcC-like_sf"/>
</dbReference>
<proteinExistence type="predicted"/>
<dbReference type="EMBL" id="CP032829">
    <property type="protein sequence ID" value="AYJ85882.1"/>
    <property type="molecule type" value="Genomic_DNA"/>
</dbReference>
<dbReference type="Pfam" id="PF03928">
    <property type="entry name" value="HbpS-like"/>
    <property type="match status" value="1"/>
</dbReference>
<dbReference type="AlphaFoldDB" id="A0A494TF37"/>